<dbReference type="GO" id="GO:0043953">
    <property type="term" value="P:protein transport by the Tat complex"/>
    <property type="evidence" value="ECO:0007669"/>
    <property type="project" value="UniProtKB-UniRule"/>
</dbReference>
<keyword evidence="5 7" id="KW-0811">Translocation</keyword>
<dbReference type="Pfam" id="PF00902">
    <property type="entry name" value="TatC"/>
    <property type="match status" value="1"/>
</dbReference>
<comment type="subcellular location">
    <subcellularLocation>
        <location evidence="7">Cell membrane</location>
        <topology evidence="7">Multi-pass membrane protein</topology>
    </subcellularLocation>
    <subcellularLocation>
        <location evidence="1">Membrane</location>
        <topology evidence="1">Multi-pass membrane protein</topology>
    </subcellularLocation>
</comment>
<organism evidence="8 9">
    <name type="scientific">Protaetiibacter intestinalis</name>
    <dbReference type="NCBI Taxonomy" id="2419774"/>
    <lineage>
        <taxon>Bacteria</taxon>
        <taxon>Bacillati</taxon>
        <taxon>Actinomycetota</taxon>
        <taxon>Actinomycetes</taxon>
        <taxon>Micrococcales</taxon>
        <taxon>Microbacteriaceae</taxon>
        <taxon>Protaetiibacter</taxon>
    </lineage>
</organism>
<comment type="similarity">
    <text evidence="7">Belongs to the TatC family.</text>
</comment>
<dbReference type="GO" id="GO:0033281">
    <property type="term" value="C:TAT protein transport complex"/>
    <property type="evidence" value="ECO:0007669"/>
    <property type="project" value="UniProtKB-UniRule"/>
</dbReference>
<accession>A0A387B9E8</accession>
<evidence type="ECO:0000256" key="2">
    <source>
        <dbReference type="ARBA" id="ARBA00022692"/>
    </source>
</evidence>
<sequence>MSLAEHLIELRKRLTRGALAVLAGTIVGWMLYDLSWFGDLIDPLVPGASEALAGQGTWAAISGPVFHIADQLGLDPEKITLNFSSLTGALDIQLQVSLVVGIILASPIWLYQLFAFFVPGLTGRERRYVFGFFFSAVPLFLLGCAAGWMVLPRIVEFMFTFVPPGASQLYDTKTYVDFILKLMLATGVAFVMPVFLVLLNFAGVLQGKTILKGWRWAVLIIVVFTAMATPAADPISMLLLALPMVLLYFAAVGVAVWHDRAVARRQAAFETGLSGA</sequence>
<keyword evidence="9" id="KW-1185">Reference proteome</keyword>
<dbReference type="PANTHER" id="PTHR30371">
    <property type="entry name" value="SEC-INDEPENDENT PROTEIN TRANSLOCASE PROTEIN TATC"/>
    <property type="match status" value="1"/>
</dbReference>
<evidence type="ECO:0000256" key="4">
    <source>
        <dbReference type="ARBA" id="ARBA00022989"/>
    </source>
</evidence>
<feature type="transmembrane region" description="Helical" evidence="7">
    <location>
        <begin position="129"/>
        <end position="151"/>
    </location>
</feature>
<dbReference type="HAMAP" id="MF_00902">
    <property type="entry name" value="TatC"/>
    <property type="match status" value="1"/>
</dbReference>
<feature type="transmembrane region" description="Helical" evidence="7">
    <location>
        <begin position="213"/>
        <end position="232"/>
    </location>
</feature>
<gene>
    <name evidence="7 8" type="primary">tatC</name>
    <name evidence="8" type="ORF">D7I47_12590</name>
</gene>
<name>A0A387B9E8_9MICO</name>
<feature type="transmembrane region" description="Helical" evidence="7">
    <location>
        <begin position="178"/>
        <end position="201"/>
    </location>
</feature>
<keyword evidence="7" id="KW-1003">Cell membrane</keyword>
<proteinExistence type="inferred from homology"/>
<comment type="subunit">
    <text evidence="7">The Tat system comprises two distinct complexes: a TatABC complex, containing multiple copies of TatA, TatB and TatC subunits, and a separate TatA complex, containing only TatA subunits. Substrates initially bind to the TatABC complex, which probably triggers association of the separate TatA complex to form the active translocon.</text>
</comment>
<dbReference type="AlphaFoldDB" id="A0A387B9E8"/>
<dbReference type="Proteomes" id="UP000278886">
    <property type="component" value="Chromosome"/>
</dbReference>
<keyword evidence="6 7" id="KW-0472">Membrane</keyword>
<keyword evidence="3 7" id="KW-0653">Protein transport</keyword>
<comment type="function">
    <text evidence="7">Part of the twin-arginine translocation (Tat) system that transports large folded proteins containing a characteristic twin-arginine motif in their signal peptide across membranes. Together with TatB, TatC is part of a receptor directly interacting with Tat signal peptides.</text>
</comment>
<dbReference type="NCBIfam" id="TIGR00945">
    <property type="entry name" value="tatC"/>
    <property type="match status" value="1"/>
</dbReference>
<evidence type="ECO:0000256" key="3">
    <source>
        <dbReference type="ARBA" id="ARBA00022927"/>
    </source>
</evidence>
<dbReference type="EMBL" id="CP032630">
    <property type="protein sequence ID" value="AYF99007.1"/>
    <property type="molecule type" value="Genomic_DNA"/>
</dbReference>
<feature type="transmembrane region" description="Helical" evidence="7">
    <location>
        <begin position="92"/>
        <end position="117"/>
    </location>
</feature>
<evidence type="ECO:0000256" key="7">
    <source>
        <dbReference type="HAMAP-Rule" id="MF_00902"/>
    </source>
</evidence>
<dbReference type="InterPro" id="IPR002033">
    <property type="entry name" value="TatC"/>
</dbReference>
<evidence type="ECO:0000256" key="1">
    <source>
        <dbReference type="ARBA" id="ARBA00004141"/>
    </source>
</evidence>
<reference evidence="9" key="1">
    <citation type="submission" date="2018-09" db="EMBL/GenBank/DDBJ databases">
        <title>Genome sequencing of strain 2DFWR-13.</title>
        <authorList>
            <person name="Heo J."/>
            <person name="Kim S.-J."/>
            <person name="Kwon S.-W."/>
        </authorList>
    </citation>
    <scope>NUCLEOTIDE SEQUENCE [LARGE SCALE GENOMIC DNA]</scope>
    <source>
        <strain evidence="9">2DFWR-13</strain>
    </source>
</reference>
<dbReference type="PANTHER" id="PTHR30371:SF0">
    <property type="entry name" value="SEC-INDEPENDENT PROTEIN TRANSLOCASE PROTEIN TATC, CHLOROPLASTIC-RELATED"/>
    <property type="match status" value="1"/>
</dbReference>
<evidence type="ECO:0000256" key="5">
    <source>
        <dbReference type="ARBA" id="ARBA00023010"/>
    </source>
</evidence>
<protein>
    <recommendedName>
        <fullName evidence="7">Sec-independent protein translocase protein TatC</fullName>
    </recommendedName>
</protein>
<evidence type="ECO:0000256" key="6">
    <source>
        <dbReference type="ARBA" id="ARBA00023136"/>
    </source>
</evidence>
<keyword evidence="2 7" id="KW-0812">Transmembrane</keyword>
<dbReference type="GO" id="GO:0009977">
    <property type="term" value="F:proton motive force dependent protein transmembrane transporter activity"/>
    <property type="evidence" value="ECO:0007669"/>
    <property type="project" value="TreeGrafter"/>
</dbReference>
<dbReference type="KEGG" id="lyd:D7I47_12590"/>
<keyword evidence="4 7" id="KW-1133">Transmembrane helix</keyword>
<dbReference type="PRINTS" id="PR01840">
    <property type="entry name" value="TATCFAMILY"/>
</dbReference>
<feature type="transmembrane region" description="Helical" evidence="7">
    <location>
        <begin position="238"/>
        <end position="257"/>
    </location>
</feature>
<dbReference type="GO" id="GO:0065002">
    <property type="term" value="P:intracellular protein transmembrane transport"/>
    <property type="evidence" value="ECO:0007669"/>
    <property type="project" value="TreeGrafter"/>
</dbReference>
<dbReference type="OrthoDB" id="9777044at2"/>
<evidence type="ECO:0000313" key="9">
    <source>
        <dbReference type="Proteomes" id="UP000278886"/>
    </source>
</evidence>
<evidence type="ECO:0000313" key="8">
    <source>
        <dbReference type="EMBL" id="AYF99007.1"/>
    </source>
</evidence>
<feature type="transmembrane region" description="Helical" evidence="7">
    <location>
        <begin position="14"/>
        <end position="32"/>
    </location>
</feature>
<keyword evidence="7" id="KW-0813">Transport</keyword>